<accession>A0A4Z2FZ68</accession>
<evidence type="ECO:0000256" key="1">
    <source>
        <dbReference type="SAM" id="MobiDB-lite"/>
    </source>
</evidence>
<reference evidence="2 3" key="1">
    <citation type="submission" date="2019-03" db="EMBL/GenBank/DDBJ databases">
        <title>First draft genome of Liparis tanakae, snailfish: a comprehensive survey of snailfish specific genes.</title>
        <authorList>
            <person name="Kim W."/>
            <person name="Song I."/>
            <person name="Jeong J.-H."/>
            <person name="Kim D."/>
            <person name="Kim S."/>
            <person name="Ryu S."/>
            <person name="Song J.Y."/>
            <person name="Lee S.K."/>
        </authorList>
    </citation>
    <scope>NUCLEOTIDE SEQUENCE [LARGE SCALE GENOMIC DNA]</scope>
    <source>
        <tissue evidence="2">Muscle</tissue>
    </source>
</reference>
<feature type="compositionally biased region" description="Polar residues" evidence="1">
    <location>
        <begin position="9"/>
        <end position="33"/>
    </location>
</feature>
<dbReference type="AlphaFoldDB" id="A0A4Z2FZ68"/>
<evidence type="ECO:0000313" key="3">
    <source>
        <dbReference type="Proteomes" id="UP000314294"/>
    </source>
</evidence>
<proteinExistence type="predicted"/>
<dbReference type="EMBL" id="SRLO01000814">
    <property type="protein sequence ID" value="TNN45993.1"/>
    <property type="molecule type" value="Genomic_DNA"/>
</dbReference>
<dbReference type="Proteomes" id="UP000314294">
    <property type="component" value="Unassembled WGS sequence"/>
</dbReference>
<gene>
    <name evidence="2" type="ORF">EYF80_043802</name>
</gene>
<feature type="region of interest" description="Disordered" evidence="1">
    <location>
        <begin position="1"/>
        <end position="33"/>
    </location>
</feature>
<sequence>MAVVIGLMTQPQTSSRGRQRLQHSQSPEVHSSSPQELLLAAAAAGGWVQTAMLVLTGTRSIISMDHNLKLYTEPQKKKKKKKSPTSWGRSSGRSGGRGFGDSGQVLVPASIGALVQLVDVLHRRLSTVELQAGGGGPEPG</sequence>
<keyword evidence="3" id="KW-1185">Reference proteome</keyword>
<organism evidence="2 3">
    <name type="scientific">Liparis tanakae</name>
    <name type="common">Tanaka's snailfish</name>
    <dbReference type="NCBI Taxonomy" id="230148"/>
    <lineage>
        <taxon>Eukaryota</taxon>
        <taxon>Metazoa</taxon>
        <taxon>Chordata</taxon>
        <taxon>Craniata</taxon>
        <taxon>Vertebrata</taxon>
        <taxon>Euteleostomi</taxon>
        <taxon>Actinopterygii</taxon>
        <taxon>Neopterygii</taxon>
        <taxon>Teleostei</taxon>
        <taxon>Neoteleostei</taxon>
        <taxon>Acanthomorphata</taxon>
        <taxon>Eupercaria</taxon>
        <taxon>Perciformes</taxon>
        <taxon>Cottioidei</taxon>
        <taxon>Cottales</taxon>
        <taxon>Liparidae</taxon>
        <taxon>Liparis</taxon>
    </lineage>
</organism>
<name>A0A4Z2FZ68_9TELE</name>
<protein>
    <submittedName>
        <fullName evidence="2">Uncharacterized protein</fullName>
    </submittedName>
</protein>
<feature type="region of interest" description="Disordered" evidence="1">
    <location>
        <begin position="66"/>
        <end position="102"/>
    </location>
</feature>
<comment type="caution">
    <text evidence="2">The sequence shown here is derived from an EMBL/GenBank/DDBJ whole genome shotgun (WGS) entry which is preliminary data.</text>
</comment>
<evidence type="ECO:0000313" key="2">
    <source>
        <dbReference type="EMBL" id="TNN45993.1"/>
    </source>
</evidence>